<evidence type="ECO:0000313" key="2">
    <source>
        <dbReference type="EMBL" id="MFD0915294.1"/>
    </source>
</evidence>
<sequence>MKAGLTTSVVAHIGAFAFGVMSLSTPAPLSVAEVEALPIDIIPIESITKTIEGERKADPSPTPSVKPTTRPETVPDAQNVGDADNDKKADAPEPAPKPAVEKAEAPAAKPEPVAPTPKPTPVPTPEVAPKPEPKTDIAKLAEDAIEPAAEEPKEETFEKPERVVTPKQRPTRPQPQQAKTNDRKDEKKPTKQASKKSDKKANDEIAMLLNKEESSAGGAKRSDKKAGLGAKKGNNNAKMSQSELDALRGQIQQCWSVMGIAGLPGAEALRARVEFRLDRSGAIEGRPKATATGGDNRLNRTFAGGARRAVMSCAPYRLPADKYDTWSDVVVNFSLKDML</sequence>
<dbReference type="RefSeq" id="WP_377211143.1">
    <property type="nucleotide sequence ID" value="NZ_JBHTJV010000002.1"/>
</dbReference>
<feature type="compositionally biased region" description="Basic and acidic residues" evidence="1">
    <location>
        <begin position="210"/>
        <end position="226"/>
    </location>
</feature>
<feature type="compositionally biased region" description="Basic and acidic residues" evidence="1">
    <location>
        <begin position="150"/>
        <end position="164"/>
    </location>
</feature>
<dbReference type="EMBL" id="JBHTJV010000002">
    <property type="protein sequence ID" value="MFD0915294.1"/>
    <property type="molecule type" value="Genomic_DNA"/>
</dbReference>
<protein>
    <recommendedName>
        <fullName evidence="4">Cell division and transport-associated protein TolA</fullName>
    </recommendedName>
</protein>
<keyword evidence="3" id="KW-1185">Reference proteome</keyword>
<dbReference type="Gene3D" id="3.30.1150.10">
    <property type="match status" value="1"/>
</dbReference>
<evidence type="ECO:0000256" key="1">
    <source>
        <dbReference type="SAM" id="MobiDB-lite"/>
    </source>
</evidence>
<feature type="compositionally biased region" description="Pro residues" evidence="1">
    <location>
        <begin position="112"/>
        <end position="128"/>
    </location>
</feature>
<dbReference type="Proteomes" id="UP001597101">
    <property type="component" value="Unassembled WGS sequence"/>
</dbReference>
<accession>A0ABW3FA06</accession>
<feature type="compositionally biased region" description="Basic and acidic residues" evidence="1">
    <location>
        <begin position="129"/>
        <end position="142"/>
    </location>
</feature>
<comment type="caution">
    <text evidence="2">The sequence shown here is derived from an EMBL/GenBank/DDBJ whole genome shotgun (WGS) entry which is preliminary data.</text>
</comment>
<evidence type="ECO:0008006" key="4">
    <source>
        <dbReference type="Google" id="ProtNLM"/>
    </source>
</evidence>
<proteinExistence type="predicted"/>
<organism evidence="2 3">
    <name type="scientific">Pseudahrensia aquimaris</name>
    <dbReference type="NCBI Taxonomy" id="744461"/>
    <lineage>
        <taxon>Bacteria</taxon>
        <taxon>Pseudomonadati</taxon>
        <taxon>Pseudomonadota</taxon>
        <taxon>Alphaproteobacteria</taxon>
        <taxon>Hyphomicrobiales</taxon>
        <taxon>Ahrensiaceae</taxon>
        <taxon>Pseudahrensia</taxon>
    </lineage>
</organism>
<feature type="compositionally biased region" description="Low complexity" evidence="1">
    <location>
        <begin position="227"/>
        <end position="236"/>
    </location>
</feature>
<name>A0ABW3FA06_9HYPH</name>
<reference evidence="3" key="1">
    <citation type="journal article" date="2019" name="Int. J. Syst. Evol. Microbiol.">
        <title>The Global Catalogue of Microorganisms (GCM) 10K type strain sequencing project: providing services to taxonomists for standard genome sequencing and annotation.</title>
        <authorList>
            <consortium name="The Broad Institute Genomics Platform"/>
            <consortium name="The Broad Institute Genome Sequencing Center for Infectious Disease"/>
            <person name="Wu L."/>
            <person name="Ma J."/>
        </authorList>
    </citation>
    <scope>NUCLEOTIDE SEQUENCE [LARGE SCALE GENOMIC DNA]</scope>
    <source>
        <strain evidence="3">CCUG 60023</strain>
    </source>
</reference>
<feature type="region of interest" description="Disordered" evidence="1">
    <location>
        <begin position="50"/>
        <end position="236"/>
    </location>
</feature>
<gene>
    <name evidence="2" type="ORF">ACFQ14_02630</name>
</gene>
<evidence type="ECO:0000313" key="3">
    <source>
        <dbReference type="Proteomes" id="UP001597101"/>
    </source>
</evidence>
<feature type="compositionally biased region" description="Basic and acidic residues" evidence="1">
    <location>
        <begin position="180"/>
        <end position="203"/>
    </location>
</feature>